<dbReference type="eggNOG" id="ENOG50341CX">
    <property type="taxonomic scope" value="Bacteria"/>
</dbReference>
<keyword evidence="3" id="KW-1185">Reference proteome</keyword>
<proteinExistence type="predicted"/>
<evidence type="ECO:0000256" key="1">
    <source>
        <dbReference type="SAM" id="Phobius"/>
    </source>
</evidence>
<sequence>MNNIKQRLDRIEIPKELHERSKLGVKRAKLEQPKRKLKSPLVAAVMVTVLGCGFLLSPTGQAMFEGLFQISKFEKSANNEEISFGYHFDNLDIYEENDYDSLNEIEDTFNVNIPFPEQLLIEETNKETIENRVSTDENGDLSSYRYNLSTPKRSYSVLATSIVDAKAKFSAETTDGTGIEKDIMINGVSSKLLGIKEIDGYTIYIENENWKLIISCFDRASNLKGVSDVKEEEVIKIAESIKW</sequence>
<evidence type="ECO:0008006" key="4">
    <source>
        <dbReference type="Google" id="ProtNLM"/>
    </source>
</evidence>
<dbReference type="PATRIC" id="fig|1117379.3.peg.1093"/>
<keyword evidence="1" id="KW-1133">Transmembrane helix</keyword>
<accession>K6EAJ6</accession>
<keyword evidence="1" id="KW-0812">Transmembrane</keyword>
<dbReference type="RefSeq" id="WP_007084079.1">
    <property type="nucleotide sequence ID" value="NZ_AJLS01000038.1"/>
</dbReference>
<dbReference type="OrthoDB" id="2787767at2"/>
<protein>
    <recommendedName>
        <fullName evidence="4">DUF4367 domain-containing protein</fullName>
    </recommendedName>
</protein>
<feature type="transmembrane region" description="Helical" evidence="1">
    <location>
        <begin position="37"/>
        <end position="56"/>
    </location>
</feature>
<name>K6EAJ6_9BACI</name>
<dbReference type="AlphaFoldDB" id="K6EAJ6"/>
<organism evidence="2 3">
    <name type="scientific">Neobacillus bataviensis LMG 21833</name>
    <dbReference type="NCBI Taxonomy" id="1117379"/>
    <lineage>
        <taxon>Bacteria</taxon>
        <taxon>Bacillati</taxon>
        <taxon>Bacillota</taxon>
        <taxon>Bacilli</taxon>
        <taxon>Bacillales</taxon>
        <taxon>Bacillaceae</taxon>
        <taxon>Neobacillus</taxon>
    </lineage>
</organism>
<keyword evidence="1" id="KW-0472">Membrane</keyword>
<dbReference type="EMBL" id="AJLS01000038">
    <property type="protein sequence ID" value="EKN70426.1"/>
    <property type="molecule type" value="Genomic_DNA"/>
</dbReference>
<comment type="caution">
    <text evidence="2">The sequence shown here is derived from an EMBL/GenBank/DDBJ whole genome shotgun (WGS) entry which is preliminary data.</text>
</comment>
<evidence type="ECO:0000313" key="3">
    <source>
        <dbReference type="Proteomes" id="UP000006316"/>
    </source>
</evidence>
<dbReference type="Proteomes" id="UP000006316">
    <property type="component" value="Unassembled WGS sequence"/>
</dbReference>
<evidence type="ECO:0000313" key="2">
    <source>
        <dbReference type="EMBL" id="EKN70426.1"/>
    </source>
</evidence>
<reference evidence="2 3" key="1">
    <citation type="journal article" date="2012" name="Front. Microbiol.">
        <title>Redundancy and modularity in membrane-associated dissimilatory nitrate reduction in Bacillus.</title>
        <authorList>
            <person name="Heylen K."/>
            <person name="Keltjens J."/>
        </authorList>
    </citation>
    <scope>NUCLEOTIDE SEQUENCE [LARGE SCALE GENOMIC DNA]</scope>
    <source>
        <strain evidence="3">LMG 21833T</strain>
    </source>
</reference>
<gene>
    <name evidence="2" type="ORF">BABA_05241</name>
</gene>